<accession>A0AAV2DCU3</accession>
<feature type="chain" id="PRO_5043629037" evidence="1">
    <location>
        <begin position="18"/>
        <end position="275"/>
    </location>
</feature>
<reference evidence="2 3" key="1">
    <citation type="submission" date="2024-04" db="EMBL/GenBank/DDBJ databases">
        <authorList>
            <person name="Fracassetti M."/>
        </authorList>
    </citation>
    <scope>NUCLEOTIDE SEQUENCE [LARGE SCALE GENOMIC DNA]</scope>
</reference>
<organism evidence="2 3">
    <name type="scientific">Linum trigynum</name>
    <dbReference type="NCBI Taxonomy" id="586398"/>
    <lineage>
        <taxon>Eukaryota</taxon>
        <taxon>Viridiplantae</taxon>
        <taxon>Streptophyta</taxon>
        <taxon>Embryophyta</taxon>
        <taxon>Tracheophyta</taxon>
        <taxon>Spermatophyta</taxon>
        <taxon>Magnoliopsida</taxon>
        <taxon>eudicotyledons</taxon>
        <taxon>Gunneridae</taxon>
        <taxon>Pentapetalae</taxon>
        <taxon>rosids</taxon>
        <taxon>fabids</taxon>
        <taxon>Malpighiales</taxon>
        <taxon>Linaceae</taxon>
        <taxon>Linum</taxon>
    </lineage>
</organism>
<dbReference type="Proteomes" id="UP001497516">
    <property type="component" value="Chromosome 2"/>
</dbReference>
<evidence type="ECO:0000313" key="3">
    <source>
        <dbReference type="Proteomes" id="UP001497516"/>
    </source>
</evidence>
<protein>
    <submittedName>
        <fullName evidence="2">Uncharacterized protein</fullName>
    </submittedName>
</protein>
<feature type="signal peptide" evidence="1">
    <location>
        <begin position="1"/>
        <end position="17"/>
    </location>
</feature>
<gene>
    <name evidence="2" type="ORF">LTRI10_LOCUS13328</name>
</gene>
<keyword evidence="3" id="KW-1185">Reference proteome</keyword>
<dbReference type="EMBL" id="OZ034815">
    <property type="protein sequence ID" value="CAL1371252.1"/>
    <property type="molecule type" value="Genomic_DNA"/>
</dbReference>
<evidence type="ECO:0000256" key="1">
    <source>
        <dbReference type="SAM" id="SignalP"/>
    </source>
</evidence>
<dbReference type="AlphaFoldDB" id="A0AAV2DCU3"/>
<keyword evidence="1" id="KW-0732">Signal</keyword>
<name>A0AAV2DCU3_9ROSI</name>
<proteinExistence type="predicted"/>
<sequence length="275" mass="31102">MLWVALLLLFELGRRIGRILCAALLIMVKVSLQNQGFDGFKEKNANRHSEGSVFDPNRRLAGERQGVSAPGMSNPPRRSRFWIGKKWKLDCFRDKVNCETGIIKRPKLSKMEVWRFSLPSSFTLDDDAEANPQRPPVPLDDQMVTGKTYQSVGVERGHVLVMIENIDRKTDTVTEVETQGVPDQRQPPRATGKGCLAQKYAMIRYFPVAACRRSCRGDDNDQSARFTEEKPKTDFQAFNCCPDLVGFYPIFRLVGRRVQLSPDVLVVDVSPIPVT</sequence>
<evidence type="ECO:0000313" key="2">
    <source>
        <dbReference type="EMBL" id="CAL1371252.1"/>
    </source>
</evidence>